<dbReference type="HOGENOM" id="CLU_3392256_0_0_1"/>
<evidence type="ECO:0000313" key="1">
    <source>
        <dbReference type="EMBL" id="EQB47510.1"/>
    </source>
</evidence>
<accession>T0LH58</accession>
<organism evidence="1 2">
    <name type="scientific">Colletotrichum gloeosporioides (strain Cg-14)</name>
    <name type="common">Anthracnose fungus</name>
    <name type="synonym">Glomerella cingulata</name>
    <dbReference type="NCBI Taxonomy" id="1237896"/>
    <lineage>
        <taxon>Eukaryota</taxon>
        <taxon>Fungi</taxon>
        <taxon>Dikarya</taxon>
        <taxon>Ascomycota</taxon>
        <taxon>Pezizomycotina</taxon>
        <taxon>Sordariomycetes</taxon>
        <taxon>Hypocreomycetidae</taxon>
        <taxon>Glomerellales</taxon>
        <taxon>Glomerellaceae</taxon>
        <taxon>Colletotrichum</taxon>
        <taxon>Colletotrichum gloeosporioides species complex</taxon>
    </lineage>
</organism>
<reference evidence="2" key="1">
    <citation type="journal article" date="2013" name="Mol. Plant Microbe Interact.">
        <title>Global aspects of pacC regulation of pathogenicity genes in Colletotrichum gloeosporioides as revealed by transcriptome analysis.</title>
        <authorList>
            <person name="Alkan N."/>
            <person name="Meng X."/>
            <person name="Friedlander G."/>
            <person name="Reuveni E."/>
            <person name="Sukno S."/>
            <person name="Sherman A."/>
            <person name="Thon M."/>
            <person name="Fluhr R."/>
            <person name="Prusky D."/>
        </authorList>
    </citation>
    <scope>NUCLEOTIDE SEQUENCE [LARGE SCALE GENOMIC DNA]</scope>
    <source>
        <strain evidence="2">Cg-14</strain>
    </source>
</reference>
<protein>
    <submittedName>
        <fullName evidence="1">Uncharacterized protein</fullName>
    </submittedName>
</protein>
<gene>
    <name evidence="1" type="ORF">CGLO_13330</name>
</gene>
<name>T0LH58_COLGC</name>
<evidence type="ECO:0000313" key="2">
    <source>
        <dbReference type="Proteomes" id="UP000015530"/>
    </source>
</evidence>
<dbReference type="EMBL" id="AMYD01002925">
    <property type="protein sequence ID" value="EQB47510.1"/>
    <property type="molecule type" value="Genomic_DNA"/>
</dbReference>
<sequence length="32" mass="3769">MKALQAASQVCHFGNLMNSIVRKFKRYTFCFK</sequence>
<dbReference type="AlphaFoldDB" id="T0LH58"/>
<dbReference type="Proteomes" id="UP000015530">
    <property type="component" value="Unassembled WGS sequence"/>
</dbReference>
<comment type="caution">
    <text evidence="1">The sequence shown here is derived from an EMBL/GenBank/DDBJ whole genome shotgun (WGS) entry which is preliminary data.</text>
</comment>
<proteinExistence type="predicted"/>